<dbReference type="Proteomes" id="UP000332933">
    <property type="component" value="Unassembled WGS sequence"/>
</dbReference>
<dbReference type="InterPro" id="IPR013830">
    <property type="entry name" value="SGNH_hydro"/>
</dbReference>
<dbReference type="PANTHER" id="PTHR14209">
    <property type="entry name" value="ISOAMYL ACETATE-HYDROLYZING ESTERASE 1"/>
    <property type="match status" value="1"/>
</dbReference>
<sequence>MVVPLRHASSSTRLTIRPGPCTEFEPLHSVPLLSPSTSLSSSSPARHKCHVSPVLGGLVILALVTLLVVTTFSPSSHADSTSPPTLVVIGDSFTQFGADPATHGFVAALANDYVRRADVLNRGVEGWTTRSWRAKWPQLLVAWQTRTPILVAIFLGADDAAIGVPLDEYTTNIMALVTDTRAAIPDTPILILTPPPVDATKADLGAYAAACVSMAAAAANVSVLDLWTALQLDSPDMHLNDRLHLNAKGNALVHALLIQHIETSLPALAPAALPYVFV</sequence>
<feature type="domain" description="SGNH hydrolase-type esterase" evidence="2">
    <location>
        <begin position="88"/>
        <end position="252"/>
    </location>
</feature>
<dbReference type="EMBL" id="VJMH01005894">
    <property type="protein sequence ID" value="KAF0692369.1"/>
    <property type="molecule type" value="Genomic_DNA"/>
</dbReference>
<dbReference type="OrthoDB" id="671439at2759"/>
<accession>A0A485L626</accession>
<keyword evidence="1" id="KW-0472">Membrane</keyword>
<protein>
    <submittedName>
        <fullName evidence="4">Aste57867_16546 protein</fullName>
    </submittedName>
</protein>
<keyword evidence="5" id="KW-1185">Reference proteome</keyword>
<dbReference type="AlphaFoldDB" id="A0A485L626"/>
<dbReference type="SUPFAM" id="SSF52266">
    <property type="entry name" value="SGNH hydrolase"/>
    <property type="match status" value="1"/>
</dbReference>
<keyword evidence="1" id="KW-0812">Transmembrane</keyword>
<dbReference type="PANTHER" id="PTHR14209:SF19">
    <property type="entry name" value="ISOAMYL ACETATE-HYDROLYZING ESTERASE 1 HOMOLOG"/>
    <property type="match status" value="1"/>
</dbReference>
<dbReference type="InterPro" id="IPR036514">
    <property type="entry name" value="SGNH_hydro_sf"/>
</dbReference>
<dbReference type="InterPro" id="IPR045136">
    <property type="entry name" value="Iah1-like"/>
</dbReference>
<evidence type="ECO:0000313" key="4">
    <source>
        <dbReference type="EMBL" id="VFT93320.1"/>
    </source>
</evidence>
<proteinExistence type="predicted"/>
<organism evidence="4 5">
    <name type="scientific">Aphanomyces stellatus</name>
    <dbReference type="NCBI Taxonomy" id="120398"/>
    <lineage>
        <taxon>Eukaryota</taxon>
        <taxon>Sar</taxon>
        <taxon>Stramenopiles</taxon>
        <taxon>Oomycota</taxon>
        <taxon>Saprolegniomycetes</taxon>
        <taxon>Saprolegniales</taxon>
        <taxon>Verrucalvaceae</taxon>
        <taxon>Aphanomyces</taxon>
    </lineage>
</organism>
<keyword evidence="1" id="KW-1133">Transmembrane helix</keyword>
<evidence type="ECO:0000259" key="2">
    <source>
        <dbReference type="Pfam" id="PF13472"/>
    </source>
</evidence>
<feature type="transmembrane region" description="Helical" evidence="1">
    <location>
        <begin position="51"/>
        <end position="72"/>
    </location>
</feature>
<evidence type="ECO:0000313" key="5">
    <source>
        <dbReference type="Proteomes" id="UP000332933"/>
    </source>
</evidence>
<dbReference type="EMBL" id="CAADRA010005915">
    <property type="protein sequence ID" value="VFT93320.1"/>
    <property type="molecule type" value="Genomic_DNA"/>
</dbReference>
<gene>
    <name evidence="4" type="primary">Aste57867_16546</name>
    <name evidence="3" type="ORF">As57867_016489</name>
    <name evidence="4" type="ORF">ASTE57867_16546</name>
</gene>
<name>A0A485L626_9STRA</name>
<evidence type="ECO:0000256" key="1">
    <source>
        <dbReference type="SAM" id="Phobius"/>
    </source>
</evidence>
<reference evidence="3" key="2">
    <citation type="submission" date="2019-06" db="EMBL/GenBank/DDBJ databases">
        <title>Genomics analysis of Aphanomyces spp. identifies a new class of oomycete effector associated with host adaptation.</title>
        <authorList>
            <person name="Gaulin E."/>
        </authorList>
    </citation>
    <scope>NUCLEOTIDE SEQUENCE</scope>
    <source>
        <strain evidence="3">CBS 578.67</strain>
    </source>
</reference>
<evidence type="ECO:0000313" key="3">
    <source>
        <dbReference type="EMBL" id="KAF0692369.1"/>
    </source>
</evidence>
<dbReference type="Gene3D" id="3.40.50.1110">
    <property type="entry name" value="SGNH hydrolase"/>
    <property type="match status" value="1"/>
</dbReference>
<reference evidence="4 5" key="1">
    <citation type="submission" date="2019-03" db="EMBL/GenBank/DDBJ databases">
        <authorList>
            <person name="Gaulin E."/>
            <person name="Dumas B."/>
        </authorList>
    </citation>
    <scope>NUCLEOTIDE SEQUENCE [LARGE SCALE GENOMIC DNA]</scope>
    <source>
        <strain evidence="4">CBS 568.67</strain>
    </source>
</reference>
<dbReference type="Pfam" id="PF13472">
    <property type="entry name" value="Lipase_GDSL_2"/>
    <property type="match status" value="1"/>
</dbReference>